<dbReference type="Pfam" id="PF12771">
    <property type="entry name" value="SusD-like_2"/>
    <property type="match status" value="1"/>
</dbReference>
<feature type="domain" description="PI-PLC Y-box" evidence="2">
    <location>
        <begin position="273"/>
        <end position="311"/>
    </location>
</feature>
<evidence type="ECO:0000313" key="3">
    <source>
        <dbReference type="EMBL" id="MFD2543561.1"/>
    </source>
</evidence>
<sequence length="477" mass="51059">MKKIKFLLALVILGQALTFTSCDGDFEETNTDPNNPVSVPAELLLAGITRSAGDRIQDIFLAGEAGSCWAQHLGKPVYNDNELYIPRQASIEALWSVLYSSVIKDAVTMEELAAEEGNSNLQGVALVMQAYAYQLLTDTFGDIPMTEASQGESGIITPVYDDSETVVYPAIISMLTRANTLLNGTGTIDASQDLIYGGDYTKWKLFANSLKFRALMRASSGGYNAAAELQALVNAGEMFASNDDEAKMAYLAASPNANPYFEGLVDGGRVNEWCLGEELVNYMIATGDPRLPVYAQEVGGNGSGNGYVGKPAGIEAIGDSFYGDSNNVSLIGEKYLEAEEPAYFMSFAQLNFLMAEAAEKGYIGGSAADYFNAGIAASCSSNGVANVSISYSGGQAGLQQIAEQSWVALYLQGFEAWTEYRRTGFPVLPLAIDAQESSIPSRLNYPIAQQSVNGVNYSAAVADQGPDVLTTPLWWTN</sequence>
<comment type="caution">
    <text evidence="3">The sequence shown here is derived from an EMBL/GenBank/DDBJ whole genome shotgun (WGS) entry which is preliminary data.</text>
</comment>
<dbReference type="SUPFAM" id="SSF48452">
    <property type="entry name" value="TPR-like"/>
    <property type="match status" value="1"/>
</dbReference>
<dbReference type="RefSeq" id="WP_379905559.1">
    <property type="nucleotide sequence ID" value="NZ_JBHULM010000011.1"/>
</dbReference>
<evidence type="ECO:0000256" key="1">
    <source>
        <dbReference type="SAM" id="SignalP"/>
    </source>
</evidence>
<keyword evidence="3" id="KW-0449">Lipoprotein</keyword>
<name>A0ABW5K756_9FLAO</name>
<dbReference type="InterPro" id="IPR041662">
    <property type="entry name" value="SusD-like_2"/>
</dbReference>
<keyword evidence="4" id="KW-1185">Reference proteome</keyword>
<dbReference type="Gene3D" id="1.25.40.390">
    <property type="match status" value="1"/>
</dbReference>
<accession>A0ABW5K756</accession>
<dbReference type="EMBL" id="JBHULM010000011">
    <property type="protein sequence ID" value="MFD2543561.1"/>
    <property type="molecule type" value="Genomic_DNA"/>
</dbReference>
<reference evidence="4" key="1">
    <citation type="journal article" date="2019" name="Int. J. Syst. Evol. Microbiol.">
        <title>The Global Catalogue of Microorganisms (GCM) 10K type strain sequencing project: providing services to taxonomists for standard genome sequencing and annotation.</title>
        <authorList>
            <consortium name="The Broad Institute Genomics Platform"/>
            <consortium name="The Broad Institute Genome Sequencing Center for Infectious Disease"/>
            <person name="Wu L."/>
            <person name="Ma J."/>
        </authorList>
    </citation>
    <scope>NUCLEOTIDE SEQUENCE [LARGE SCALE GENOMIC DNA]</scope>
    <source>
        <strain evidence="4">KCTC 42808</strain>
    </source>
</reference>
<dbReference type="PROSITE" id="PS50008">
    <property type="entry name" value="PIPLC_Y_DOMAIN"/>
    <property type="match status" value="1"/>
</dbReference>
<dbReference type="PROSITE" id="PS51257">
    <property type="entry name" value="PROKAR_LIPOPROTEIN"/>
    <property type="match status" value="1"/>
</dbReference>
<feature type="chain" id="PRO_5046794244" evidence="1">
    <location>
        <begin position="24"/>
        <end position="477"/>
    </location>
</feature>
<proteinExistence type="predicted"/>
<gene>
    <name evidence="3" type="ORF">ACFSSB_14610</name>
</gene>
<dbReference type="Proteomes" id="UP001597467">
    <property type="component" value="Unassembled WGS sequence"/>
</dbReference>
<evidence type="ECO:0000313" key="4">
    <source>
        <dbReference type="Proteomes" id="UP001597467"/>
    </source>
</evidence>
<protein>
    <submittedName>
        <fullName evidence="3">SusD/RagB family nutrient-binding outer membrane lipoprotein</fullName>
    </submittedName>
</protein>
<organism evidence="3 4">
    <name type="scientific">Lacinutrix gracilariae</name>
    <dbReference type="NCBI Taxonomy" id="1747198"/>
    <lineage>
        <taxon>Bacteria</taxon>
        <taxon>Pseudomonadati</taxon>
        <taxon>Bacteroidota</taxon>
        <taxon>Flavobacteriia</taxon>
        <taxon>Flavobacteriales</taxon>
        <taxon>Flavobacteriaceae</taxon>
        <taxon>Lacinutrix</taxon>
    </lineage>
</organism>
<evidence type="ECO:0000259" key="2">
    <source>
        <dbReference type="PROSITE" id="PS50008"/>
    </source>
</evidence>
<dbReference type="InterPro" id="IPR001711">
    <property type="entry name" value="PLipase_C_Pinositol-sp_Y"/>
</dbReference>
<keyword evidence="1" id="KW-0732">Signal</keyword>
<dbReference type="InterPro" id="IPR011990">
    <property type="entry name" value="TPR-like_helical_dom_sf"/>
</dbReference>
<feature type="signal peptide" evidence="1">
    <location>
        <begin position="1"/>
        <end position="23"/>
    </location>
</feature>